<keyword evidence="13" id="KW-1185">Reference proteome</keyword>
<dbReference type="PROSITE" id="PS00914">
    <property type="entry name" value="SYNTAXIN"/>
    <property type="match status" value="1"/>
</dbReference>
<keyword evidence="3" id="KW-0813">Transport</keyword>
<evidence type="ECO:0000256" key="8">
    <source>
        <dbReference type="ARBA" id="ARBA00023054"/>
    </source>
</evidence>
<dbReference type="SUPFAM" id="SSF47661">
    <property type="entry name" value="t-snare proteins"/>
    <property type="match status" value="1"/>
</dbReference>
<evidence type="ECO:0000256" key="3">
    <source>
        <dbReference type="ARBA" id="ARBA00022448"/>
    </source>
</evidence>
<evidence type="ECO:0000256" key="5">
    <source>
        <dbReference type="ARBA" id="ARBA00022927"/>
    </source>
</evidence>
<evidence type="ECO:0000256" key="7">
    <source>
        <dbReference type="ARBA" id="ARBA00023034"/>
    </source>
</evidence>
<dbReference type="Pfam" id="PF05739">
    <property type="entry name" value="SNARE"/>
    <property type="match status" value="1"/>
</dbReference>
<dbReference type="Gene3D" id="1.20.58.70">
    <property type="match status" value="1"/>
</dbReference>
<evidence type="ECO:0000256" key="2">
    <source>
        <dbReference type="ARBA" id="ARBA00009063"/>
    </source>
</evidence>
<dbReference type="PANTHER" id="PTHR19957">
    <property type="entry name" value="SYNTAXIN"/>
    <property type="match status" value="1"/>
</dbReference>
<dbReference type="InterPro" id="IPR006012">
    <property type="entry name" value="Syntaxin/epimorphin_CS"/>
</dbReference>
<keyword evidence="4 10" id="KW-0812">Transmembrane</keyword>
<evidence type="ECO:0000256" key="9">
    <source>
        <dbReference type="ARBA" id="ARBA00023136"/>
    </source>
</evidence>
<dbReference type="GO" id="GO:0006906">
    <property type="term" value="P:vesicle fusion"/>
    <property type="evidence" value="ECO:0007669"/>
    <property type="project" value="TreeGrafter"/>
</dbReference>
<dbReference type="AlphaFoldDB" id="A0A150H1T2"/>
<dbReference type="Proteomes" id="UP000075714">
    <property type="component" value="Unassembled WGS sequence"/>
</dbReference>
<protein>
    <submittedName>
        <fullName evidence="12">SYP4 protein</fullName>
    </submittedName>
</protein>
<keyword evidence="6 10" id="KW-1133">Transmembrane helix</keyword>
<name>A0A150H1T2_GONPE</name>
<dbReference type="GO" id="GO:0000139">
    <property type="term" value="C:Golgi membrane"/>
    <property type="evidence" value="ECO:0007669"/>
    <property type="project" value="UniProtKB-SubCell"/>
</dbReference>
<dbReference type="GO" id="GO:0006886">
    <property type="term" value="P:intracellular protein transport"/>
    <property type="evidence" value="ECO:0007669"/>
    <property type="project" value="InterPro"/>
</dbReference>
<dbReference type="SMART" id="SM00397">
    <property type="entry name" value="t_SNARE"/>
    <property type="match status" value="1"/>
</dbReference>
<dbReference type="PROSITE" id="PS50192">
    <property type="entry name" value="T_SNARE"/>
    <property type="match status" value="1"/>
</dbReference>
<dbReference type="InterPro" id="IPR045242">
    <property type="entry name" value="Syntaxin"/>
</dbReference>
<proteinExistence type="inferred from homology"/>
<reference evidence="13" key="1">
    <citation type="journal article" date="2016" name="Nat. Commun.">
        <title>The Gonium pectorale genome demonstrates co-option of cell cycle regulation during the evolution of multicellularity.</title>
        <authorList>
            <person name="Hanschen E.R."/>
            <person name="Marriage T.N."/>
            <person name="Ferris P.J."/>
            <person name="Hamaji T."/>
            <person name="Toyoda A."/>
            <person name="Fujiyama A."/>
            <person name="Neme R."/>
            <person name="Noguchi H."/>
            <person name="Minakuchi Y."/>
            <person name="Suzuki M."/>
            <person name="Kawai-Toyooka H."/>
            <person name="Smith D.R."/>
            <person name="Sparks H."/>
            <person name="Anderson J."/>
            <person name="Bakaric R."/>
            <person name="Luria V."/>
            <person name="Karger A."/>
            <person name="Kirschner M.W."/>
            <person name="Durand P.M."/>
            <person name="Michod R.E."/>
            <person name="Nozaki H."/>
            <person name="Olson B.J."/>
        </authorList>
    </citation>
    <scope>NUCLEOTIDE SEQUENCE [LARGE SCALE GENOMIC DNA]</scope>
    <source>
        <strain evidence="13">NIES-2863</strain>
    </source>
</reference>
<dbReference type="EMBL" id="LSYV01000003">
    <property type="protein sequence ID" value="KXZ55932.1"/>
    <property type="molecule type" value="Genomic_DNA"/>
</dbReference>
<evidence type="ECO:0000256" key="10">
    <source>
        <dbReference type="SAM" id="Phobius"/>
    </source>
</evidence>
<comment type="similarity">
    <text evidence="2">Belongs to the syntaxin family.</text>
</comment>
<dbReference type="OrthoDB" id="10251371at2759"/>
<comment type="subcellular location">
    <subcellularLocation>
        <location evidence="1">Golgi apparatus membrane</location>
        <topology evidence="1">Single-pass type IV membrane protein</topology>
    </subcellularLocation>
</comment>
<comment type="caution">
    <text evidence="12">The sequence shown here is derived from an EMBL/GenBank/DDBJ whole genome shotgun (WGS) entry which is preliminary data.</text>
</comment>
<dbReference type="GO" id="GO:0000149">
    <property type="term" value="F:SNARE binding"/>
    <property type="evidence" value="ECO:0007669"/>
    <property type="project" value="TreeGrafter"/>
</dbReference>
<evidence type="ECO:0000259" key="11">
    <source>
        <dbReference type="PROSITE" id="PS50192"/>
    </source>
</evidence>
<feature type="transmembrane region" description="Helical" evidence="10">
    <location>
        <begin position="245"/>
        <end position="265"/>
    </location>
</feature>
<keyword evidence="8" id="KW-0175">Coiled coil</keyword>
<evidence type="ECO:0000313" key="13">
    <source>
        <dbReference type="Proteomes" id="UP000075714"/>
    </source>
</evidence>
<evidence type="ECO:0000256" key="4">
    <source>
        <dbReference type="ARBA" id="ARBA00022692"/>
    </source>
</evidence>
<dbReference type="InterPro" id="IPR010989">
    <property type="entry name" value="SNARE"/>
</dbReference>
<gene>
    <name evidence="12" type="ORF">GPECTOR_2g1483</name>
</gene>
<dbReference type="InterPro" id="IPR000727">
    <property type="entry name" value="T_SNARE_dom"/>
</dbReference>
<keyword evidence="9 10" id="KW-0472">Membrane</keyword>
<dbReference type="Gene3D" id="1.20.5.110">
    <property type="match status" value="1"/>
</dbReference>
<dbReference type="GO" id="GO:0005484">
    <property type="term" value="F:SNAP receptor activity"/>
    <property type="evidence" value="ECO:0007669"/>
    <property type="project" value="InterPro"/>
</dbReference>
<evidence type="ECO:0000256" key="6">
    <source>
        <dbReference type="ARBA" id="ARBA00022989"/>
    </source>
</evidence>
<evidence type="ECO:0000256" key="1">
    <source>
        <dbReference type="ARBA" id="ARBA00004409"/>
    </source>
</evidence>
<feature type="domain" description="T-SNARE coiled-coil homology" evidence="11">
    <location>
        <begin position="174"/>
        <end position="236"/>
    </location>
</feature>
<sequence>MSKALGTSSDVEAAGGASTSAVVPVWVQQSERVRVEMNLVKERLSKLKEHHAKALLVTFDGESEAQVHAEALTRELQQSFKRIEAAIRVVGQATGKGDDMEVRQQVQKQLASALLKLSLEFRREQTRFLNKVEQQKGLEQGSSIGIVEVDERAGNEVVDPGFTTAQIAMVDISTDLINERDTEIRKIVETIAELAQIMRDLMTLVVEQGTMLDRIDHNVTQAAVKVEEGVKQLEKAEATQKRGRLYICVIALICLIVLMLIIVIIRHI</sequence>
<dbReference type="GO" id="GO:0048278">
    <property type="term" value="P:vesicle docking"/>
    <property type="evidence" value="ECO:0007669"/>
    <property type="project" value="TreeGrafter"/>
</dbReference>
<dbReference type="PANTHER" id="PTHR19957:SF83">
    <property type="entry name" value="SYNTAXIN-16"/>
    <property type="match status" value="1"/>
</dbReference>
<organism evidence="12 13">
    <name type="scientific">Gonium pectorale</name>
    <name type="common">Green alga</name>
    <dbReference type="NCBI Taxonomy" id="33097"/>
    <lineage>
        <taxon>Eukaryota</taxon>
        <taxon>Viridiplantae</taxon>
        <taxon>Chlorophyta</taxon>
        <taxon>core chlorophytes</taxon>
        <taxon>Chlorophyceae</taxon>
        <taxon>CS clade</taxon>
        <taxon>Chlamydomonadales</taxon>
        <taxon>Volvocaceae</taxon>
        <taxon>Gonium</taxon>
    </lineage>
</organism>
<evidence type="ECO:0000313" key="12">
    <source>
        <dbReference type="EMBL" id="KXZ55932.1"/>
    </source>
</evidence>
<accession>A0A150H1T2</accession>
<keyword evidence="7" id="KW-0333">Golgi apparatus</keyword>
<dbReference type="GO" id="GO:0031201">
    <property type="term" value="C:SNARE complex"/>
    <property type="evidence" value="ECO:0007669"/>
    <property type="project" value="TreeGrafter"/>
</dbReference>
<keyword evidence="5" id="KW-0653">Protein transport</keyword>
<dbReference type="CDD" id="cd15845">
    <property type="entry name" value="SNARE_syntaxin16"/>
    <property type="match status" value="1"/>
</dbReference>
<dbReference type="STRING" id="33097.A0A150H1T2"/>